<dbReference type="SMR" id="A0A154PFF9"/>
<protein>
    <recommendedName>
        <fullName evidence="2">Galectin</fullName>
    </recommendedName>
</protein>
<feature type="region of interest" description="Disordered" evidence="3">
    <location>
        <begin position="250"/>
        <end position="275"/>
    </location>
</feature>
<feature type="region of interest" description="Disordered" evidence="3">
    <location>
        <begin position="325"/>
        <end position="396"/>
    </location>
</feature>
<dbReference type="Proteomes" id="UP000076502">
    <property type="component" value="Unassembled WGS sequence"/>
</dbReference>
<proteinExistence type="predicted"/>
<feature type="compositionally biased region" description="Low complexity" evidence="3">
    <location>
        <begin position="374"/>
        <end position="396"/>
    </location>
</feature>
<evidence type="ECO:0000313" key="5">
    <source>
        <dbReference type="EMBL" id="KZC10048.1"/>
    </source>
</evidence>
<dbReference type="SUPFAM" id="SSF49899">
    <property type="entry name" value="Concanavalin A-like lectins/glucanases"/>
    <property type="match status" value="1"/>
</dbReference>
<feature type="region of interest" description="Disordered" evidence="3">
    <location>
        <begin position="412"/>
        <end position="469"/>
    </location>
</feature>
<dbReference type="Gene3D" id="2.60.120.200">
    <property type="match status" value="1"/>
</dbReference>
<feature type="non-terminal residue" evidence="5">
    <location>
        <position position="1"/>
    </location>
</feature>
<dbReference type="Pfam" id="PF00337">
    <property type="entry name" value="Gal-bind_lectin"/>
    <property type="match status" value="1"/>
</dbReference>
<keyword evidence="6" id="KW-1185">Reference proteome</keyword>
<reference evidence="5 6" key="1">
    <citation type="submission" date="2015-07" db="EMBL/GenBank/DDBJ databases">
        <title>The genome of Dufourea novaeangliae.</title>
        <authorList>
            <person name="Pan H."/>
            <person name="Kapheim K."/>
        </authorList>
    </citation>
    <scope>NUCLEOTIDE SEQUENCE [LARGE SCALE GENOMIC DNA]</scope>
    <source>
        <strain evidence="5">0120121106</strain>
        <tissue evidence="5">Whole body</tissue>
    </source>
</reference>
<dbReference type="GO" id="GO:0016936">
    <property type="term" value="F:galactoside binding"/>
    <property type="evidence" value="ECO:0007669"/>
    <property type="project" value="TreeGrafter"/>
</dbReference>
<evidence type="ECO:0000259" key="4">
    <source>
        <dbReference type="PROSITE" id="PS51304"/>
    </source>
</evidence>
<evidence type="ECO:0000256" key="1">
    <source>
        <dbReference type="ARBA" id="ARBA00022734"/>
    </source>
</evidence>
<dbReference type="SMART" id="SM00276">
    <property type="entry name" value="GLECT"/>
    <property type="match status" value="1"/>
</dbReference>
<evidence type="ECO:0000313" key="6">
    <source>
        <dbReference type="Proteomes" id="UP000076502"/>
    </source>
</evidence>
<feature type="compositionally biased region" description="Gly residues" evidence="3">
    <location>
        <begin position="348"/>
        <end position="373"/>
    </location>
</feature>
<dbReference type="AlphaFoldDB" id="A0A154PFF9"/>
<name>A0A154PFF9_DUFNO</name>
<dbReference type="PANTHER" id="PTHR11346">
    <property type="entry name" value="GALECTIN"/>
    <property type="match status" value="1"/>
</dbReference>
<feature type="domain" description="Galectin" evidence="4">
    <location>
        <begin position="3"/>
        <end position="135"/>
    </location>
</feature>
<dbReference type="EMBL" id="KQ434885">
    <property type="protein sequence ID" value="KZC10048.1"/>
    <property type="molecule type" value="Genomic_DNA"/>
</dbReference>
<dbReference type="SMART" id="SM00908">
    <property type="entry name" value="Gal-bind_lectin"/>
    <property type="match status" value="1"/>
</dbReference>
<dbReference type="InterPro" id="IPR001079">
    <property type="entry name" value="Galectin_CRD"/>
</dbReference>
<evidence type="ECO:0000256" key="3">
    <source>
        <dbReference type="SAM" id="MobiDB-lite"/>
    </source>
</evidence>
<gene>
    <name evidence="5" type="ORF">WN55_01799</name>
</gene>
<dbReference type="STRING" id="178035.A0A154PFF9"/>
<accession>A0A154PFF9</accession>
<dbReference type="InterPro" id="IPR044156">
    <property type="entry name" value="Galectin-like"/>
</dbReference>
<sequence length="469" mass="48014">IPFVGLVEGGLIPGKMVKIQGKVPSDGIRFAVNYQLGPTLNPRDDIAIHISPRFPEGFITRNHIESMTWGTEENGGPMWIQPGQEFEMFVLCDYAAYKIAINGRHFTEFVHRLPYQKVSHLVIDGDVEINSIAYETVSVEPSRSPRATPMPDVPTANFGPPPPGGLYPTIGSQTSPGGYGPLPPVGYGPQPGAYEAPGYNPSKAYGYQPGYEKAEEEDAFGGCLNKVGLALGGLVAAGGIAAAAHALNKKKDGEAETDHEKSDASKSKTESESGLGNLGSLGAALASNFLASNALQSNSHAQQGYPQDSSGGVLGSILGALGGGGGNAAPVHPPSQPSDPLSGALGSILGGVLGGGGGGGNQQPGYQPQGGYGNYQPSGGYSSQQPSSGSDLLSGIGSAIGSSLFSSALEGLSKHGKDKSHGESYPAPSQSYTPSTTPSMQPVLSSDSPPTSGHKLTADEISKGLGLDD</sequence>
<evidence type="ECO:0000256" key="2">
    <source>
        <dbReference type="RuleBase" id="RU102079"/>
    </source>
</evidence>
<dbReference type="OrthoDB" id="6251307at2759"/>
<feature type="compositionally biased region" description="Basic and acidic residues" evidence="3">
    <location>
        <begin position="412"/>
        <end position="422"/>
    </location>
</feature>
<keyword evidence="1 2" id="KW-0430">Lectin</keyword>
<dbReference type="PROSITE" id="PS51304">
    <property type="entry name" value="GALECTIN"/>
    <property type="match status" value="1"/>
</dbReference>
<dbReference type="PANTHER" id="PTHR11346:SF176">
    <property type="entry name" value="32 KDA BETA-GALACTOSIDE-BINDING LECTIN LEC-3"/>
    <property type="match status" value="1"/>
</dbReference>
<feature type="compositionally biased region" description="Basic and acidic residues" evidence="3">
    <location>
        <begin position="250"/>
        <end position="271"/>
    </location>
</feature>
<dbReference type="InterPro" id="IPR013320">
    <property type="entry name" value="ConA-like_dom_sf"/>
</dbReference>
<feature type="compositionally biased region" description="Low complexity" evidence="3">
    <location>
        <begin position="424"/>
        <end position="442"/>
    </location>
</feature>
<organism evidence="5 6">
    <name type="scientific">Dufourea novaeangliae</name>
    <name type="common">Sweat bee</name>
    <dbReference type="NCBI Taxonomy" id="178035"/>
    <lineage>
        <taxon>Eukaryota</taxon>
        <taxon>Metazoa</taxon>
        <taxon>Ecdysozoa</taxon>
        <taxon>Arthropoda</taxon>
        <taxon>Hexapoda</taxon>
        <taxon>Insecta</taxon>
        <taxon>Pterygota</taxon>
        <taxon>Neoptera</taxon>
        <taxon>Endopterygota</taxon>
        <taxon>Hymenoptera</taxon>
        <taxon>Apocrita</taxon>
        <taxon>Aculeata</taxon>
        <taxon>Apoidea</taxon>
        <taxon>Anthophila</taxon>
        <taxon>Halictidae</taxon>
        <taxon>Rophitinae</taxon>
        <taxon>Dufourea</taxon>
    </lineage>
</organism>
<dbReference type="GO" id="GO:0030246">
    <property type="term" value="F:carbohydrate binding"/>
    <property type="evidence" value="ECO:0007669"/>
    <property type="project" value="UniProtKB-UniRule"/>
</dbReference>
<dbReference type="CDD" id="cd00070">
    <property type="entry name" value="GLECT"/>
    <property type="match status" value="1"/>
</dbReference>